<feature type="compositionally biased region" description="Pro residues" evidence="1">
    <location>
        <begin position="25"/>
        <end position="34"/>
    </location>
</feature>
<reference evidence="4" key="1">
    <citation type="journal article" date="2019" name="Int. J. Syst. Evol. Microbiol.">
        <title>The Global Catalogue of Microorganisms (GCM) 10K type strain sequencing project: providing services to taxonomists for standard genome sequencing and annotation.</title>
        <authorList>
            <consortium name="The Broad Institute Genomics Platform"/>
            <consortium name="The Broad Institute Genome Sequencing Center for Infectious Disease"/>
            <person name="Wu L."/>
            <person name="Ma J."/>
        </authorList>
    </citation>
    <scope>NUCLEOTIDE SEQUENCE [LARGE SCALE GENOMIC DNA]</scope>
    <source>
        <strain evidence="4">CGMCC 1.12470</strain>
    </source>
</reference>
<feature type="compositionally biased region" description="Low complexity" evidence="1">
    <location>
        <begin position="1"/>
        <end position="19"/>
    </location>
</feature>
<proteinExistence type="predicted"/>
<feature type="region of interest" description="Disordered" evidence="1">
    <location>
        <begin position="1"/>
        <end position="64"/>
    </location>
</feature>
<keyword evidence="4" id="KW-1185">Reference proteome</keyword>
<evidence type="ECO:0000313" key="3">
    <source>
        <dbReference type="EMBL" id="MFD1662502.1"/>
    </source>
</evidence>
<organism evidence="3 4">
    <name type="scientific">Streptomyces caeni</name>
    <dbReference type="NCBI Taxonomy" id="2307231"/>
    <lineage>
        <taxon>Bacteria</taxon>
        <taxon>Bacillati</taxon>
        <taxon>Actinomycetota</taxon>
        <taxon>Actinomycetes</taxon>
        <taxon>Kitasatosporales</taxon>
        <taxon>Streptomycetaceae</taxon>
        <taxon>Streptomyces</taxon>
    </lineage>
</organism>
<evidence type="ECO:0000259" key="2">
    <source>
        <dbReference type="Pfam" id="PF11896"/>
    </source>
</evidence>
<dbReference type="Pfam" id="PF11896">
    <property type="entry name" value="GlgE_dom_N_S"/>
    <property type="match status" value="1"/>
</dbReference>
<dbReference type="Gene3D" id="2.60.40.10">
    <property type="entry name" value="Immunoglobulins"/>
    <property type="match status" value="1"/>
</dbReference>
<dbReference type="RefSeq" id="WP_381090279.1">
    <property type="nucleotide sequence ID" value="NZ_JBHUDX010000097.1"/>
</dbReference>
<protein>
    <submittedName>
        <fullName evidence="3">Maltotransferase domain-containing protein</fullName>
    </submittedName>
</protein>
<feature type="non-terminal residue" evidence="3">
    <location>
        <position position="151"/>
    </location>
</feature>
<name>A0ABW4J0P7_9ACTN</name>
<evidence type="ECO:0000256" key="1">
    <source>
        <dbReference type="SAM" id="MobiDB-lite"/>
    </source>
</evidence>
<dbReference type="InterPro" id="IPR021828">
    <property type="entry name" value="GlgE_dom_N/S"/>
</dbReference>
<dbReference type="Proteomes" id="UP001597261">
    <property type="component" value="Unassembled WGS sequence"/>
</dbReference>
<dbReference type="EMBL" id="JBHUDX010000097">
    <property type="protein sequence ID" value="MFD1662502.1"/>
    <property type="molecule type" value="Genomic_DNA"/>
</dbReference>
<dbReference type="InterPro" id="IPR013783">
    <property type="entry name" value="Ig-like_fold"/>
</dbReference>
<gene>
    <name evidence="3" type="ORF">ACFSL4_31095</name>
</gene>
<evidence type="ECO:0000313" key="4">
    <source>
        <dbReference type="Proteomes" id="UP001597261"/>
    </source>
</evidence>
<dbReference type="Gene3D" id="1.20.58.80">
    <property type="entry name" value="Phosphotransferase system, lactose/cellobiose-type IIA subunit"/>
    <property type="match status" value="1"/>
</dbReference>
<comment type="caution">
    <text evidence="3">The sequence shown here is derived from an EMBL/GenBank/DDBJ whole genome shotgun (WGS) entry which is preliminary data.</text>
</comment>
<feature type="domain" description="Alpha-1,4-glucan:maltose-1-phosphate maltosyltransferase" evidence="2">
    <location>
        <begin position="49"/>
        <end position="151"/>
    </location>
</feature>
<accession>A0ABW4J0P7</accession>
<sequence>MPPTHHSPAPTAPGTAPSPLRKADPPAPRTPPAGPRRTPAARDTGPSLGRIPVLDVRPLVHEGRRPAKAVVGEEFEISATVFREGHDAVAANVVLTDPEGRPGPWTPMRELAPGTDRWGATVSVPAEGHWTYTVEGWSDPVTTWRGQATIK</sequence>